<feature type="region of interest" description="Disordered" evidence="1">
    <location>
        <begin position="1"/>
        <end position="152"/>
    </location>
</feature>
<evidence type="ECO:0000313" key="2">
    <source>
        <dbReference type="EMBL" id="KAF2137399.1"/>
    </source>
</evidence>
<accession>A0A6A6AZQ4</accession>
<organism evidence="2 3">
    <name type="scientific">Aplosporella prunicola CBS 121167</name>
    <dbReference type="NCBI Taxonomy" id="1176127"/>
    <lineage>
        <taxon>Eukaryota</taxon>
        <taxon>Fungi</taxon>
        <taxon>Dikarya</taxon>
        <taxon>Ascomycota</taxon>
        <taxon>Pezizomycotina</taxon>
        <taxon>Dothideomycetes</taxon>
        <taxon>Dothideomycetes incertae sedis</taxon>
        <taxon>Botryosphaeriales</taxon>
        <taxon>Aplosporellaceae</taxon>
        <taxon>Aplosporella</taxon>
    </lineage>
</organism>
<gene>
    <name evidence="2" type="ORF">K452DRAFT_321817</name>
</gene>
<dbReference type="Proteomes" id="UP000799438">
    <property type="component" value="Unassembled WGS sequence"/>
</dbReference>
<feature type="compositionally biased region" description="Polar residues" evidence="1">
    <location>
        <begin position="88"/>
        <end position="99"/>
    </location>
</feature>
<evidence type="ECO:0000313" key="3">
    <source>
        <dbReference type="Proteomes" id="UP000799438"/>
    </source>
</evidence>
<dbReference type="GeneID" id="54301932"/>
<dbReference type="EMBL" id="ML995503">
    <property type="protein sequence ID" value="KAF2137399.1"/>
    <property type="molecule type" value="Genomic_DNA"/>
</dbReference>
<reference evidence="2" key="1">
    <citation type="journal article" date="2020" name="Stud. Mycol.">
        <title>101 Dothideomycetes genomes: a test case for predicting lifestyles and emergence of pathogens.</title>
        <authorList>
            <person name="Haridas S."/>
            <person name="Albert R."/>
            <person name="Binder M."/>
            <person name="Bloem J."/>
            <person name="Labutti K."/>
            <person name="Salamov A."/>
            <person name="Andreopoulos B."/>
            <person name="Baker S."/>
            <person name="Barry K."/>
            <person name="Bills G."/>
            <person name="Bluhm B."/>
            <person name="Cannon C."/>
            <person name="Castanera R."/>
            <person name="Culley D."/>
            <person name="Daum C."/>
            <person name="Ezra D."/>
            <person name="Gonzalez J."/>
            <person name="Henrissat B."/>
            <person name="Kuo A."/>
            <person name="Liang C."/>
            <person name="Lipzen A."/>
            <person name="Lutzoni F."/>
            <person name="Magnuson J."/>
            <person name="Mondo S."/>
            <person name="Nolan M."/>
            <person name="Ohm R."/>
            <person name="Pangilinan J."/>
            <person name="Park H.-J."/>
            <person name="Ramirez L."/>
            <person name="Alfaro M."/>
            <person name="Sun H."/>
            <person name="Tritt A."/>
            <person name="Yoshinaga Y."/>
            <person name="Zwiers L.-H."/>
            <person name="Turgeon B."/>
            <person name="Goodwin S."/>
            <person name="Spatafora J."/>
            <person name="Crous P."/>
            <person name="Grigoriev I."/>
        </authorList>
    </citation>
    <scope>NUCLEOTIDE SEQUENCE</scope>
    <source>
        <strain evidence="2">CBS 121167</strain>
    </source>
</reference>
<proteinExistence type="predicted"/>
<protein>
    <submittedName>
        <fullName evidence="2">Uncharacterized protein</fullName>
    </submittedName>
</protein>
<dbReference type="RefSeq" id="XP_033393115.1">
    <property type="nucleotide sequence ID" value="XM_033544436.1"/>
</dbReference>
<dbReference type="AlphaFoldDB" id="A0A6A6AZQ4"/>
<sequence length="201" mass="21691">MAGTPPEGKGGNDEAGVKLQPTGRCRRNAPLVQKRDGIHATPDFQSSMSAVPSISTGPHESGGTNDQRHSAQQARAGSDKRGDDAVFTSDTATSNTNLQRPFDAPILHRLSKEGPTSFRQFDLPESQDYLRPGPDEEISASDTSSSSTGPYLNSARFTTIKELLTRLAAKPGIDNTPPTHFYRICNHTNFQLECGCGCEEE</sequence>
<evidence type="ECO:0000256" key="1">
    <source>
        <dbReference type="SAM" id="MobiDB-lite"/>
    </source>
</evidence>
<keyword evidence="3" id="KW-1185">Reference proteome</keyword>
<feature type="compositionally biased region" description="Polar residues" evidence="1">
    <location>
        <begin position="43"/>
        <end position="75"/>
    </location>
</feature>
<name>A0A6A6AZQ4_9PEZI</name>